<reference evidence="1 2" key="1">
    <citation type="journal article" date="2007" name="J. Bacteriol.">
        <title>Genome sequence analysis of the emerging human pathogenic acetic acid bacterium Granulibacter bethesdensis.</title>
        <authorList>
            <person name="Greenberg D.E."/>
            <person name="Porcella S.F."/>
            <person name="Zelazny A.M."/>
            <person name="Virtaneva K."/>
            <person name="Sturdevant D.E."/>
            <person name="Kupko J.J.III."/>
            <person name="Barbian K.D."/>
            <person name="Babar A."/>
            <person name="Dorward D.W."/>
            <person name="Holland S.M."/>
        </authorList>
    </citation>
    <scope>NUCLEOTIDE SEQUENCE [LARGE SCALE GENOMIC DNA]</scope>
    <source>
        <strain evidence="2">ATCC BAA-1260 / CGDNIH1</strain>
    </source>
</reference>
<protein>
    <submittedName>
        <fullName evidence="1">Cytosolic protein</fullName>
    </submittedName>
</protein>
<organism evidence="1 2">
    <name type="scientific">Granulibacter bethesdensis (strain ATCC BAA-1260 / CGDNIH1)</name>
    <dbReference type="NCBI Taxonomy" id="391165"/>
    <lineage>
        <taxon>Bacteria</taxon>
        <taxon>Pseudomonadati</taxon>
        <taxon>Pseudomonadota</taxon>
        <taxon>Alphaproteobacteria</taxon>
        <taxon>Acetobacterales</taxon>
        <taxon>Acetobacteraceae</taxon>
        <taxon>Granulibacter</taxon>
    </lineage>
</organism>
<sequence>MDENDIKAAVLNYLLLQGRIKRGCAIANEFALRKASVRADLAILEQRFIGIEIKSPADSLRRLETQINSYKEYFDQVMMFVATNHVKNINLNDYQGVEVYAVGQSSHITPISQQTDSKQASGEALLKLLTKNERERLCVDETPMQERRAFELAFSKRYCETSELFWNVVGKRRRIKVLDLHLLSKYRPQREAALFLKKQNEQRWTQWTSEIMGLTPTTV</sequence>
<accession>A0A286M336</accession>
<keyword evidence="2" id="KW-1185">Reference proteome</keyword>
<dbReference type="KEGG" id="gbe:GbCGDNIH1_7150"/>
<gene>
    <name evidence="1" type="ordered locus">GbCGDNIH1_7150</name>
</gene>
<dbReference type="Proteomes" id="UP000001963">
    <property type="component" value="Chromosome"/>
</dbReference>
<evidence type="ECO:0000313" key="1">
    <source>
        <dbReference type="EMBL" id="ASV62435.1"/>
    </source>
</evidence>
<name>A0A286M336_GRABC</name>
<dbReference type="NCBIfam" id="NF033832">
    <property type="entry name" value="sce7726_fam"/>
    <property type="match status" value="1"/>
</dbReference>
<evidence type="ECO:0000313" key="2">
    <source>
        <dbReference type="Proteomes" id="UP000001963"/>
    </source>
</evidence>
<dbReference type="InterPro" id="IPR047729">
    <property type="entry name" value="Sce7726-like"/>
</dbReference>
<dbReference type="RefSeq" id="WP_025318816.1">
    <property type="nucleotide sequence ID" value="NC_008343.2"/>
</dbReference>
<dbReference type="AlphaFoldDB" id="A0A286M336"/>
<dbReference type="EMBL" id="CP000394">
    <property type="protein sequence ID" value="ASV62435.1"/>
    <property type="molecule type" value="Genomic_DNA"/>
</dbReference>
<dbReference type="OrthoDB" id="3358108at2"/>
<proteinExistence type="predicted"/>